<protein>
    <submittedName>
        <fullName evidence="3">Uncharacterized protein</fullName>
    </submittedName>
</protein>
<dbReference type="Proteomes" id="UP001295423">
    <property type="component" value="Unassembled WGS sequence"/>
</dbReference>
<proteinExistence type="predicted"/>
<keyword evidence="2" id="KW-0732">Signal</keyword>
<accession>A0AAD2FLC7</accession>
<organism evidence="3 4">
    <name type="scientific">Cylindrotheca closterium</name>
    <dbReference type="NCBI Taxonomy" id="2856"/>
    <lineage>
        <taxon>Eukaryota</taxon>
        <taxon>Sar</taxon>
        <taxon>Stramenopiles</taxon>
        <taxon>Ochrophyta</taxon>
        <taxon>Bacillariophyta</taxon>
        <taxon>Bacillariophyceae</taxon>
        <taxon>Bacillariophycidae</taxon>
        <taxon>Bacillariales</taxon>
        <taxon>Bacillariaceae</taxon>
        <taxon>Cylindrotheca</taxon>
    </lineage>
</organism>
<comment type="caution">
    <text evidence="3">The sequence shown here is derived from an EMBL/GenBank/DDBJ whole genome shotgun (WGS) entry which is preliminary data.</text>
</comment>
<gene>
    <name evidence="3" type="ORF">CYCCA115_LOCUS6919</name>
</gene>
<reference evidence="3" key="1">
    <citation type="submission" date="2023-08" db="EMBL/GenBank/DDBJ databases">
        <authorList>
            <person name="Audoor S."/>
            <person name="Bilcke G."/>
        </authorList>
    </citation>
    <scope>NUCLEOTIDE SEQUENCE</scope>
</reference>
<name>A0AAD2FLC7_9STRA</name>
<feature type="chain" id="PRO_5041963641" evidence="2">
    <location>
        <begin position="19"/>
        <end position="100"/>
    </location>
</feature>
<dbReference type="AlphaFoldDB" id="A0AAD2FLC7"/>
<keyword evidence="4" id="KW-1185">Reference proteome</keyword>
<feature type="compositionally biased region" description="Basic and acidic residues" evidence="1">
    <location>
        <begin position="54"/>
        <end position="63"/>
    </location>
</feature>
<feature type="signal peptide" evidence="2">
    <location>
        <begin position="1"/>
        <end position="18"/>
    </location>
</feature>
<sequence>MILTLLNFILWGNDEARGAFMFADCIVLSALVYVDKSMKAEQKVLEEEAANEVKQMHEMDKAAARAQDGATRSKKKANKKANGPSTGNKHFNIQQPAKRD</sequence>
<evidence type="ECO:0000256" key="1">
    <source>
        <dbReference type="SAM" id="MobiDB-lite"/>
    </source>
</evidence>
<evidence type="ECO:0000313" key="4">
    <source>
        <dbReference type="Proteomes" id="UP001295423"/>
    </source>
</evidence>
<evidence type="ECO:0000313" key="3">
    <source>
        <dbReference type="EMBL" id="CAJ1940192.1"/>
    </source>
</evidence>
<feature type="compositionally biased region" description="Polar residues" evidence="1">
    <location>
        <begin position="83"/>
        <end position="100"/>
    </location>
</feature>
<feature type="region of interest" description="Disordered" evidence="1">
    <location>
        <begin position="51"/>
        <end position="100"/>
    </location>
</feature>
<evidence type="ECO:0000256" key="2">
    <source>
        <dbReference type="SAM" id="SignalP"/>
    </source>
</evidence>
<dbReference type="EMBL" id="CAKOGP040000890">
    <property type="protein sequence ID" value="CAJ1940192.1"/>
    <property type="molecule type" value="Genomic_DNA"/>
</dbReference>